<feature type="region of interest" description="Disordered" evidence="1">
    <location>
        <begin position="1"/>
        <end position="108"/>
    </location>
</feature>
<dbReference type="AlphaFoldDB" id="A0A8T0HPY8"/>
<proteinExistence type="predicted"/>
<organism evidence="2 3">
    <name type="scientific">Ceratodon purpureus</name>
    <name type="common">Fire moss</name>
    <name type="synonym">Dicranum purpureum</name>
    <dbReference type="NCBI Taxonomy" id="3225"/>
    <lineage>
        <taxon>Eukaryota</taxon>
        <taxon>Viridiplantae</taxon>
        <taxon>Streptophyta</taxon>
        <taxon>Embryophyta</taxon>
        <taxon>Bryophyta</taxon>
        <taxon>Bryophytina</taxon>
        <taxon>Bryopsida</taxon>
        <taxon>Dicranidae</taxon>
        <taxon>Pseudoditrichales</taxon>
        <taxon>Ditrichaceae</taxon>
        <taxon>Ceratodon</taxon>
    </lineage>
</organism>
<feature type="compositionally biased region" description="Basic and acidic residues" evidence="1">
    <location>
        <begin position="1"/>
        <end position="49"/>
    </location>
</feature>
<keyword evidence="3" id="KW-1185">Reference proteome</keyword>
<sequence>MYDQVLSEHFEGDQRLPDDEGNDQHEAGEEVTNDHSDVYRGDQNCHADAGDGVIPEVQIPNLEMPDSSDSSSSSSDDRENFGEGEGNASDSSDDEDMPPWNTGASNPVTADEMYLRDAARTPLFANSRISVLSAVILILNCMRMHGPPSVLIDEVMSLLCKVILPRLNSLPSSEYEASKMLKKLGLK</sequence>
<evidence type="ECO:0000313" key="3">
    <source>
        <dbReference type="Proteomes" id="UP000822688"/>
    </source>
</evidence>
<feature type="non-terminal residue" evidence="2">
    <location>
        <position position="187"/>
    </location>
</feature>
<dbReference type="EMBL" id="CM026426">
    <property type="protein sequence ID" value="KAG0572861.1"/>
    <property type="molecule type" value="Genomic_DNA"/>
</dbReference>
<protein>
    <submittedName>
        <fullName evidence="2">Uncharacterized protein</fullName>
    </submittedName>
</protein>
<dbReference type="Proteomes" id="UP000822688">
    <property type="component" value="Chromosome V"/>
</dbReference>
<reference evidence="2" key="1">
    <citation type="submission" date="2020-06" db="EMBL/GenBank/DDBJ databases">
        <title>WGS assembly of Ceratodon purpureus strain R40.</title>
        <authorList>
            <person name="Carey S.B."/>
            <person name="Jenkins J."/>
            <person name="Shu S."/>
            <person name="Lovell J.T."/>
            <person name="Sreedasyam A."/>
            <person name="Maumus F."/>
            <person name="Tiley G.P."/>
            <person name="Fernandez-Pozo N."/>
            <person name="Barry K."/>
            <person name="Chen C."/>
            <person name="Wang M."/>
            <person name="Lipzen A."/>
            <person name="Daum C."/>
            <person name="Saski C.A."/>
            <person name="Payton A.C."/>
            <person name="Mcbreen J.C."/>
            <person name="Conrad R.E."/>
            <person name="Kollar L.M."/>
            <person name="Olsson S."/>
            <person name="Huttunen S."/>
            <person name="Landis J.B."/>
            <person name="Wickett N.J."/>
            <person name="Johnson M.G."/>
            <person name="Rensing S.A."/>
            <person name="Grimwood J."/>
            <person name="Schmutz J."/>
            <person name="Mcdaniel S.F."/>
        </authorList>
    </citation>
    <scope>NUCLEOTIDE SEQUENCE</scope>
    <source>
        <strain evidence="2">R40</strain>
    </source>
</reference>
<name>A0A8T0HPY8_CERPU</name>
<evidence type="ECO:0000313" key="2">
    <source>
        <dbReference type="EMBL" id="KAG0572861.1"/>
    </source>
</evidence>
<comment type="caution">
    <text evidence="2">The sequence shown here is derived from an EMBL/GenBank/DDBJ whole genome shotgun (WGS) entry which is preliminary data.</text>
</comment>
<gene>
    <name evidence="2" type="ORF">KC19_VG131000</name>
</gene>
<evidence type="ECO:0000256" key="1">
    <source>
        <dbReference type="SAM" id="MobiDB-lite"/>
    </source>
</evidence>
<accession>A0A8T0HPY8</accession>